<gene>
    <name evidence="2" type="ORF">EZS28_029157</name>
</gene>
<dbReference type="SUPFAM" id="SSF54060">
    <property type="entry name" value="His-Me finger endonucleases"/>
    <property type="match status" value="1"/>
</dbReference>
<dbReference type="AlphaFoldDB" id="A0A5J4UY89"/>
<dbReference type="Pfam" id="PF13392">
    <property type="entry name" value="HNH_3"/>
    <property type="match status" value="1"/>
</dbReference>
<sequence>MTFLDKYIKDKESAQDKMSRVNYEKQRQGYEPIKDYRRYLINDQLTVWDTKLDREVNPQSKKSRSGGHIGRQIRLNDINGKRCDLSFSYLVAKQFIPNDDINKNKIFYLDNDLENDTVDNLLWIDQFNYNRYNTNKYYQIKTKEEMKDKKLIDLSEYKNRILGDYYVLDEAQNVWFNNLDNDTYMQLKTNDNGKGNQYVNVRRDNQRIAAEHLSHYANGEESYIKLHLQFGPKYSRFVYKHIIVATQWVPNPNNYQFVDHVSHTKTDNHIENLRQVSAKDNLMNRSHYRGVTYQYFDQLPEGSQRLDIYRGHDLEGYSFDQDFNIYYRNGLKFRMLTTRVVGQYQSVTVQDINGKQVEICINRLRNGNYE</sequence>
<evidence type="ECO:0000259" key="1">
    <source>
        <dbReference type="Pfam" id="PF13392"/>
    </source>
</evidence>
<reference evidence="2 3" key="1">
    <citation type="submission" date="2019-03" db="EMBL/GenBank/DDBJ databases">
        <title>Single cell metagenomics reveals metabolic interactions within the superorganism composed of flagellate Streblomastix strix and complex community of Bacteroidetes bacteria on its surface.</title>
        <authorList>
            <person name="Treitli S.C."/>
            <person name="Kolisko M."/>
            <person name="Husnik F."/>
            <person name="Keeling P."/>
            <person name="Hampl V."/>
        </authorList>
    </citation>
    <scope>NUCLEOTIDE SEQUENCE [LARGE SCALE GENOMIC DNA]</scope>
    <source>
        <strain evidence="2">ST1C</strain>
    </source>
</reference>
<organism evidence="2 3">
    <name type="scientific">Streblomastix strix</name>
    <dbReference type="NCBI Taxonomy" id="222440"/>
    <lineage>
        <taxon>Eukaryota</taxon>
        <taxon>Metamonada</taxon>
        <taxon>Preaxostyla</taxon>
        <taxon>Oxymonadida</taxon>
        <taxon>Streblomastigidae</taxon>
        <taxon>Streblomastix</taxon>
    </lineage>
</organism>
<comment type="caution">
    <text evidence="2">The sequence shown here is derived from an EMBL/GenBank/DDBJ whole genome shotgun (WGS) entry which is preliminary data.</text>
</comment>
<dbReference type="InterPro" id="IPR003615">
    <property type="entry name" value="HNH_nuc"/>
</dbReference>
<protein>
    <recommendedName>
        <fullName evidence="1">HNH nuclease domain-containing protein</fullName>
    </recommendedName>
</protein>
<dbReference type="Proteomes" id="UP000324800">
    <property type="component" value="Unassembled WGS sequence"/>
</dbReference>
<dbReference type="Gene3D" id="3.90.75.20">
    <property type="match status" value="2"/>
</dbReference>
<name>A0A5J4UY89_9EUKA</name>
<feature type="domain" description="HNH nuclease" evidence="1">
    <location>
        <begin position="238"/>
        <end position="282"/>
    </location>
</feature>
<evidence type="ECO:0000313" key="3">
    <source>
        <dbReference type="Proteomes" id="UP000324800"/>
    </source>
</evidence>
<dbReference type="EMBL" id="SNRW01011322">
    <property type="protein sequence ID" value="KAA6375317.1"/>
    <property type="molecule type" value="Genomic_DNA"/>
</dbReference>
<proteinExistence type="predicted"/>
<dbReference type="InterPro" id="IPR044925">
    <property type="entry name" value="His-Me_finger_sf"/>
</dbReference>
<evidence type="ECO:0000313" key="2">
    <source>
        <dbReference type="EMBL" id="KAA6375317.1"/>
    </source>
</evidence>
<accession>A0A5J4UY89</accession>